<dbReference type="Proteomes" id="UP001221142">
    <property type="component" value="Unassembled WGS sequence"/>
</dbReference>
<sequence>MPPTDIDFQMDEDSSPWIELFLDLIPNPTTLITSIFGVLVFVAIIASPTRLIAILNREIEHASRIYVEMTDTHLLDCRDAGICEQFLALDDEARKLRIKTLTMRVPTCICWCLGLYGLLTGHSLAIWRCTIRTRNLADRIQLNAEAKTQDLNKTLAVGSSPSQQLWLRRRGTALFRC</sequence>
<gene>
    <name evidence="2" type="ORF">FB45DRAFT_929055</name>
</gene>
<feature type="transmembrane region" description="Helical" evidence="1">
    <location>
        <begin position="105"/>
        <end position="127"/>
    </location>
</feature>
<name>A0AAD7FFS9_9AGAR</name>
<evidence type="ECO:0000256" key="1">
    <source>
        <dbReference type="SAM" id="Phobius"/>
    </source>
</evidence>
<evidence type="ECO:0000313" key="2">
    <source>
        <dbReference type="EMBL" id="KAJ7621373.1"/>
    </source>
</evidence>
<keyword evidence="1" id="KW-1133">Transmembrane helix</keyword>
<feature type="transmembrane region" description="Helical" evidence="1">
    <location>
        <begin position="31"/>
        <end position="55"/>
    </location>
</feature>
<accession>A0AAD7FFS9</accession>
<organism evidence="2 3">
    <name type="scientific">Roridomyces roridus</name>
    <dbReference type="NCBI Taxonomy" id="1738132"/>
    <lineage>
        <taxon>Eukaryota</taxon>
        <taxon>Fungi</taxon>
        <taxon>Dikarya</taxon>
        <taxon>Basidiomycota</taxon>
        <taxon>Agaricomycotina</taxon>
        <taxon>Agaricomycetes</taxon>
        <taxon>Agaricomycetidae</taxon>
        <taxon>Agaricales</taxon>
        <taxon>Marasmiineae</taxon>
        <taxon>Mycenaceae</taxon>
        <taxon>Roridomyces</taxon>
    </lineage>
</organism>
<keyword evidence="1" id="KW-0472">Membrane</keyword>
<proteinExistence type="predicted"/>
<dbReference type="EMBL" id="JARKIF010000016">
    <property type="protein sequence ID" value="KAJ7621373.1"/>
    <property type="molecule type" value="Genomic_DNA"/>
</dbReference>
<reference evidence="2" key="1">
    <citation type="submission" date="2023-03" db="EMBL/GenBank/DDBJ databases">
        <title>Massive genome expansion in bonnet fungi (Mycena s.s.) driven by repeated elements and novel gene families across ecological guilds.</title>
        <authorList>
            <consortium name="Lawrence Berkeley National Laboratory"/>
            <person name="Harder C.B."/>
            <person name="Miyauchi S."/>
            <person name="Viragh M."/>
            <person name="Kuo A."/>
            <person name="Thoen E."/>
            <person name="Andreopoulos B."/>
            <person name="Lu D."/>
            <person name="Skrede I."/>
            <person name="Drula E."/>
            <person name="Henrissat B."/>
            <person name="Morin E."/>
            <person name="Kohler A."/>
            <person name="Barry K."/>
            <person name="LaButti K."/>
            <person name="Morin E."/>
            <person name="Salamov A."/>
            <person name="Lipzen A."/>
            <person name="Mereny Z."/>
            <person name="Hegedus B."/>
            <person name="Baldrian P."/>
            <person name="Stursova M."/>
            <person name="Weitz H."/>
            <person name="Taylor A."/>
            <person name="Grigoriev I.V."/>
            <person name="Nagy L.G."/>
            <person name="Martin F."/>
            <person name="Kauserud H."/>
        </authorList>
    </citation>
    <scope>NUCLEOTIDE SEQUENCE</scope>
    <source>
        <strain evidence="2">9284</strain>
    </source>
</reference>
<dbReference type="AlphaFoldDB" id="A0AAD7FFS9"/>
<evidence type="ECO:0000313" key="3">
    <source>
        <dbReference type="Proteomes" id="UP001221142"/>
    </source>
</evidence>
<keyword evidence="3" id="KW-1185">Reference proteome</keyword>
<keyword evidence="1" id="KW-0812">Transmembrane</keyword>
<comment type="caution">
    <text evidence="2">The sequence shown here is derived from an EMBL/GenBank/DDBJ whole genome shotgun (WGS) entry which is preliminary data.</text>
</comment>
<protein>
    <submittedName>
        <fullName evidence="2">Uncharacterized protein</fullName>
    </submittedName>
</protein>